<evidence type="ECO:0000256" key="7">
    <source>
        <dbReference type="ARBA" id="ARBA00023034"/>
    </source>
</evidence>
<dbReference type="SUPFAM" id="SSF52540">
    <property type="entry name" value="P-loop containing nucleoside triphosphate hydrolases"/>
    <property type="match status" value="1"/>
</dbReference>
<name>A0A8K0EWS3_BRALA</name>
<dbReference type="Pfam" id="PF06990">
    <property type="entry name" value="Gal-3-0_sulfotr"/>
    <property type="match status" value="1"/>
</dbReference>
<keyword evidence="5" id="KW-0735">Signal-anchor</keyword>
<evidence type="ECO:0000256" key="9">
    <source>
        <dbReference type="ARBA" id="ARBA00023180"/>
    </source>
</evidence>
<dbReference type="PANTHER" id="PTHR14647:SF87">
    <property type="entry name" value="PUTATIVE-RELATED"/>
    <property type="match status" value="1"/>
</dbReference>
<comment type="similarity">
    <text evidence="2">Belongs to the galactose-3-O-sulfotransferase family.</text>
</comment>
<accession>A0A8K0EWS3</accession>
<dbReference type="GO" id="GO:0009247">
    <property type="term" value="P:glycolipid biosynthetic process"/>
    <property type="evidence" value="ECO:0007669"/>
    <property type="project" value="InterPro"/>
</dbReference>
<feature type="compositionally biased region" description="Polar residues" evidence="10">
    <location>
        <begin position="11"/>
        <end position="21"/>
    </location>
</feature>
<dbReference type="EMBL" id="OV696693">
    <property type="protein sequence ID" value="CAH1271764.1"/>
    <property type="molecule type" value="Genomic_DNA"/>
</dbReference>
<sequence length="345" mass="39420">MMASLPDNPASPGTTTVTAPNSKKPCVRQGFNVLICTVLVAMTYLSIHSDVISVTPNIAQDVALPAASDDTGWSEIDDVAILPKSVMSEVDDVAILPKLARSKINDVAVLPTSVMSEIGGFKRKPGGPCQEKTRLAYIKVHKAGSTTVLYIFQRFGYRRYLHFVLPSRRDVNIGWPYLMKKEDYLQPIPGRPFDLLVDHTVYNREIFRNLLPNSTVYLTIVREPYSHLQSVINFFRLTGRYGMPKDDPGKFFLRSPAELERTYFQSDENKRTPFSKTRNFMAYDLGIPVALSEDEDYVRDYIAELDRDFLLVMVLEYFDESLVLLKRYMCWQLTDILYKVQNSRE</sequence>
<dbReference type="AlphaFoldDB" id="A0A8K0EWS3"/>
<feature type="region of interest" description="Disordered" evidence="10">
    <location>
        <begin position="1"/>
        <end position="22"/>
    </location>
</feature>
<keyword evidence="7" id="KW-0333">Golgi apparatus</keyword>
<protein>
    <submittedName>
        <fullName evidence="11">GAL3ST1 protein</fullName>
    </submittedName>
</protein>
<comment type="subcellular location">
    <subcellularLocation>
        <location evidence="1">Golgi apparatus membrane</location>
        <topology evidence="1">Single-pass type II membrane protein</topology>
    </subcellularLocation>
</comment>
<organism evidence="11 12">
    <name type="scientific">Branchiostoma lanceolatum</name>
    <name type="common">Common lancelet</name>
    <name type="synonym">Amphioxus lanceolatum</name>
    <dbReference type="NCBI Taxonomy" id="7740"/>
    <lineage>
        <taxon>Eukaryota</taxon>
        <taxon>Metazoa</taxon>
        <taxon>Chordata</taxon>
        <taxon>Cephalochordata</taxon>
        <taxon>Leptocardii</taxon>
        <taxon>Amphioxiformes</taxon>
        <taxon>Branchiostomatidae</taxon>
        <taxon>Branchiostoma</taxon>
    </lineage>
</organism>
<keyword evidence="4" id="KW-0812">Transmembrane</keyword>
<dbReference type="PANTHER" id="PTHR14647">
    <property type="entry name" value="GALACTOSE-3-O-SULFOTRANSFERASE"/>
    <property type="match status" value="1"/>
</dbReference>
<keyword evidence="12" id="KW-1185">Reference proteome</keyword>
<evidence type="ECO:0000256" key="4">
    <source>
        <dbReference type="ARBA" id="ARBA00022692"/>
    </source>
</evidence>
<evidence type="ECO:0000313" key="11">
    <source>
        <dbReference type="EMBL" id="CAH1271764.1"/>
    </source>
</evidence>
<evidence type="ECO:0000256" key="6">
    <source>
        <dbReference type="ARBA" id="ARBA00022989"/>
    </source>
</evidence>
<gene>
    <name evidence="11" type="primary">GAL3ST1</name>
    <name evidence="11" type="ORF">BLAG_LOCUS23648</name>
</gene>
<dbReference type="Gene3D" id="3.40.50.300">
    <property type="entry name" value="P-loop containing nucleotide triphosphate hydrolases"/>
    <property type="match status" value="1"/>
</dbReference>
<keyword evidence="8" id="KW-0472">Membrane</keyword>
<keyword evidence="3" id="KW-0808">Transferase</keyword>
<evidence type="ECO:0000256" key="10">
    <source>
        <dbReference type="SAM" id="MobiDB-lite"/>
    </source>
</evidence>
<dbReference type="OrthoDB" id="514299at2759"/>
<reference evidence="11" key="1">
    <citation type="submission" date="2022-01" db="EMBL/GenBank/DDBJ databases">
        <authorList>
            <person name="Braso-Vives M."/>
        </authorList>
    </citation>
    <scope>NUCLEOTIDE SEQUENCE</scope>
</reference>
<dbReference type="GO" id="GO:0000139">
    <property type="term" value="C:Golgi membrane"/>
    <property type="evidence" value="ECO:0007669"/>
    <property type="project" value="UniProtKB-SubCell"/>
</dbReference>
<evidence type="ECO:0000256" key="8">
    <source>
        <dbReference type="ARBA" id="ARBA00023136"/>
    </source>
</evidence>
<keyword evidence="9" id="KW-0325">Glycoprotein</keyword>
<evidence type="ECO:0000256" key="5">
    <source>
        <dbReference type="ARBA" id="ARBA00022968"/>
    </source>
</evidence>
<evidence type="ECO:0000313" key="12">
    <source>
        <dbReference type="Proteomes" id="UP000838412"/>
    </source>
</evidence>
<evidence type="ECO:0000256" key="3">
    <source>
        <dbReference type="ARBA" id="ARBA00022679"/>
    </source>
</evidence>
<evidence type="ECO:0000256" key="1">
    <source>
        <dbReference type="ARBA" id="ARBA00004323"/>
    </source>
</evidence>
<dbReference type="Proteomes" id="UP000838412">
    <property type="component" value="Chromosome 8"/>
</dbReference>
<keyword evidence="6" id="KW-1133">Transmembrane helix</keyword>
<proteinExistence type="inferred from homology"/>
<dbReference type="InterPro" id="IPR009729">
    <property type="entry name" value="Gal-3-0_sulfotransfrase"/>
</dbReference>
<dbReference type="InterPro" id="IPR027417">
    <property type="entry name" value="P-loop_NTPase"/>
</dbReference>
<dbReference type="GO" id="GO:0001733">
    <property type="term" value="F:galactosylceramide sulfotransferase activity"/>
    <property type="evidence" value="ECO:0007669"/>
    <property type="project" value="InterPro"/>
</dbReference>
<evidence type="ECO:0000256" key="2">
    <source>
        <dbReference type="ARBA" id="ARBA00008124"/>
    </source>
</evidence>